<accession>A0A0E9V8R1</accession>
<evidence type="ECO:0000313" key="1">
    <source>
        <dbReference type="EMBL" id="JAH74422.1"/>
    </source>
</evidence>
<reference evidence="1" key="1">
    <citation type="submission" date="2014-11" db="EMBL/GenBank/DDBJ databases">
        <authorList>
            <person name="Amaro Gonzalez C."/>
        </authorList>
    </citation>
    <scope>NUCLEOTIDE SEQUENCE</scope>
</reference>
<proteinExistence type="predicted"/>
<name>A0A0E9V8R1_ANGAN</name>
<sequence length="26" mass="3025">MRNVCSFSVHNEAARNDDSNFYDCVM</sequence>
<dbReference type="EMBL" id="GBXM01034155">
    <property type="protein sequence ID" value="JAH74422.1"/>
    <property type="molecule type" value="Transcribed_RNA"/>
</dbReference>
<protein>
    <submittedName>
        <fullName evidence="1">Uncharacterized protein</fullName>
    </submittedName>
</protein>
<organism evidence="1">
    <name type="scientific">Anguilla anguilla</name>
    <name type="common">European freshwater eel</name>
    <name type="synonym">Muraena anguilla</name>
    <dbReference type="NCBI Taxonomy" id="7936"/>
    <lineage>
        <taxon>Eukaryota</taxon>
        <taxon>Metazoa</taxon>
        <taxon>Chordata</taxon>
        <taxon>Craniata</taxon>
        <taxon>Vertebrata</taxon>
        <taxon>Euteleostomi</taxon>
        <taxon>Actinopterygii</taxon>
        <taxon>Neopterygii</taxon>
        <taxon>Teleostei</taxon>
        <taxon>Anguilliformes</taxon>
        <taxon>Anguillidae</taxon>
        <taxon>Anguilla</taxon>
    </lineage>
</organism>
<reference evidence="1" key="2">
    <citation type="journal article" date="2015" name="Fish Shellfish Immunol.">
        <title>Early steps in the European eel (Anguilla anguilla)-Vibrio vulnificus interaction in the gills: Role of the RtxA13 toxin.</title>
        <authorList>
            <person name="Callol A."/>
            <person name="Pajuelo D."/>
            <person name="Ebbesson L."/>
            <person name="Teles M."/>
            <person name="MacKenzie S."/>
            <person name="Amaro C."/>
        </authorList>
    </citation>
    <scope>NUCLEOTIDE SEQUENCE</scope>
</reference>
<dbReference type="AlphaFoldDB" id="A0A0E9V8R1"/>